<dbReference type="AlphaFoldDB" id="A0A9D4H8D1"/>
<protein>
    <submittedName>
        <fullName evidence="1">Uncharacterized protein</fullName>
    </submittedName>
</protein>
<keyword evidence="2" id="KW-1185">Reference proteome</keyword>
<dbReference type="EMBL" id="JAIWYP010000005">
    <property type="protein sequence ID" value="KAH3827147.1"/>
    <property type="molecule type" value="Genomic_DNA"/>
</dbReference>
<proteinExistence type="predicted"/>
<comment type="caution">
    <text evidence="1">The sequence shown here is derived from an EMBL/GenBank/DDBJ whole genome shotgun (WGS) entry which is preliminary data.</text>
</comment>
<gene>
    <name evidence="1" type="ORF">DPMN_129076</name>
</gene>
<evidence type="ECO:0000313" key="1">
    <source>
        <dbReference type="EMBL" id="KAH3827147.1"/>
    </source>
</evidence>
<accession>A0A9D4H8D1</accession>
<organism evidence="1 2">
    <name type="scientific">Dreissena polymorpha</name>
    <name type="common">Zebra mussel</name>
    <name type="synonym">Mytilus polymorpha</name>
    <dbReference type="NCBI Taxonomy" id="45954"/>
    <lineage>
        <taxon>Eukaryota</taxon>
        <taxon>Metazoa</taxon>
        <taxon>Spiralia</taxon>
        <taxon>Lophotrochozoa</taxon>
        <taxon>Mollusca</taxon>
        <taxon>Bivalvia</taxon>
        <taxon>Autobranchia</taxon>
        <taxon>Heteroconchia</taxon>
        <taxon>Euheterodonta</taxon>
        <taxon>Imparidentia</taxon>
        <taxon>Neoheterodontei</taxon>
        <taxon>Myida</taxon>
        <taxon>Dreissenoidea</taxon>
        <taxon>Dreissenidae</taxon>
        <taxon>Dreissena</taxon>
    </lineage>
</organism>
<sequence>MSWLQCKLIVNTWILVPDPFLSASSPSAEKHRHLHHQLCDRHQHGRCNHYLVVMI</sequence>
<dbReference type="Proteomes" id="UP000828390">
    <property type="component" value="Unassembled WGS sequence"/>
</dbReference>
<name>A0A9D4H8D1_DREPO</name>
<reference evidence="1" key="2">
    <citation type="submission" date="2020-11" db="EMBL/GenBank/DDBJ databases">
        <authorList>
            <person name="McCartney M.A."/>
            <person name="Auch B."/>
            <person name="Kono T."/>
            <person name="Mallez S."/>
            <person name="Becker A."/>
            <person name="Gohl D.M."/>
            <person name="Silverstein K.A.T."/>
            <person name="Koren S."/>
            <person name="Bechman K.B."/>
            <person name="Herman A."/>
            <person name="Abrahante J.E."/>
            <person name="Garbe J."/>
        </authorList>
    </citation>
    <scope>NUCLEOTIDE SEQUENCE</scope>
    <source>
        <strain evidence="1">Duluth1</strain>
        <tissue evidence="1">Whole animal</tissue>
    </source>
</reference>
<reference evidence="1" key="1">
    <citation type="journal article" date="2019" name="bioRxiv">
        <title>The Genome of the Zebra Mussel, Dreissena polymorpha: A Resource for Invasive Species Research.</title>
        <authorList>
            <person name="McCartney M.A."/>
            <person name="Auch B."/>
            <person name="Kono T."/>
            <person name="Mallez S."/>
            <person name="Zhang Y."/>
            <person name="Obille A."/>
            <person name="Becker A."/>
            <person name="Abrahante J.E."/>
            <person name="Garbe J."/>
            <person name="Badalamenti J.P."/>
            <person name="Herman A."/>
            <person name="Mangelson H."/>
            <person name="Liachko I."/>
            <person name="Sullivan S."/>
            <person name="Sone E.D."/>
            <person name="Koren S."/>
            <person name="Silverstein K.A.T."/>
            <person name="Beckman K.B."/>
            <person name="Gohl D.M."/>
        </authorList>
    </citation>
    <scope>NUCLEOTIDE SEQUENCE</scope>
    <source>
        <strain evidence="1">Duluth1</strain>
        <tissue evidence="1">Whole animal</tissue>
    </source>
</reference>
<evidence type="ECO:0000313" key="2">
    <source>
        <dbReference type="Proteomes" id="UP000828390"/>
    </source>
</evidence>